<sequence>MHFGKRVFSSVAAAPEKSS</sequence>
<dbReference type="AlphaFoldDB" id="A0A0E9PGV5"/>
<name>A0A0E9PGV5_ANGAN</name>
<reference evidence="1" key="1">
    <citation type="submission" date="2014-11" db="EMBL/GenBank/DDBJ databases">
        <authorList>
            <person name="Amaro Gonzalez C."/>
        </authorList>
    </citation>
    <scope>NUCLEOTIDE SEQUENCE</scope>
</reference>
<dbReference type="EMBL" id="GBXM01105479">
    <property type="protein sequence ID" value="JAH03098.1"/>
    <property type="molecule type" value="Transcribed_RNA"/>
</dbReference>
<proteinExistence type="predicted"/>
<organism evidence="1">
    <name type="scientific">Anguilla anguilla</name>
    <name type="common">European freshwater eel</name>
    <name type="synonym">Muraena anguilla</name>
    <dbReference type="NCBI Taxonomy" id="7936"/>
    <lineage>
        <taxon>Eukaryota</taxon>
        <taxon>Metazoa</taxon>
        <taxon>Chordata</taxon>
        <taxon>Craniata</taxon>
        <taxon>Vertebrata</taxon>
        <taxon>Euteleostomi</taxon>
        <taxon>Actinopterygii</taxon>
        <taxon>Neopterygii</taxon>
        <taxon>Teleostei</taxon>
        <taxon>Anguilliformes</taxon>
        <taxon>Anguillidae</taxon>
        <taxon>Anguilla</taxon>
    </lineage>
</organism>
<reference evidence="1" key="2">
    <citation type="journal article" date="2015" name="Fish Shellfish Immunol.">
        <title>Early steps in the European eel (Anguilla anguilla)-Vibrio vulnificus interaction in the gills: Role of the RtxA13 toxin.</title>
        <authorList>
            <person name="Callol A."/>
            <person name="Pajuelo D."/>
            <person name="Ebbesson L."/>
            <person name="Teles M."/>
            <person name="MacKenzie S."/>
            <person name="Amaro C."/>
        </authorList>
    </citation>
    <scope>NUCLEOTIDE SEQUENCE</scope>
</reference>
<protein>
    <submittedName>
        <fullName evidence="1">Uncharacterized protein</fullName>
    </submittedName>
</protein>
<evidence type="ECO:0000313" key="1">
    <source>
        <dbReference type="EMBL" id="JAH03098.1"/>
    </source>
</evidence>
<accession>A0A0E9PGV5</accession>